<reference evidence="1 2" key="1">
    <citation type="submission" date="2016-10" db="EMBL/GenBank/DDBJ databases">
        <authorList>
            <person name="de Groot N.N."/>
        </authorList>
    </citation>
    <scope>NUCLEOTIDE SEQUENCE [LARGE SCALE GENOMIC DNA]</scope>
    <source>
        <strain evidence="1 2">DSM 44908</strain>
    </source>
</reference>
<evidence type="ECO:0000313" key="2">
    <source>
        <dbReference type="Proteomes" id="UP000182054"/>
    </source>
</evidence>
<sequence>MIAFALFGAAALAVALLSGGRDLDFAGRQTAEQYRRR</sequence>
<organism evidence="1 2">
    <name type="scientific">Rhodococcoides kroppenstedtii</name>
    <dbReference type="NCBI Taxonomy" id="293050"/>
    <lineage>
        <taxon>Bacteria</taxon>
        <taxon>Bacillati</taxon>
        <taxon>Actinomycetota</taxon>
        <taxon>Actinomycetes</taxon>
        <taxon>Mycobacteriales</taxon>
        <taxon>Nocardiaceae</taxon>
        <taxon>Rhodococcoides</taxon>
    </lineage>
</organism>
<dbReference type="Proteomes" id="UP000182054">
    <property type="component" value="Unassembled WGS sequence"/>
</dbReference>
<dbReference type="EMBL" id="FOJN01000013">
    <property type="protein sequence ID" value="SFA59036.1"/>
    <property type="molecule type" value="Genomic_DNA"/>
</dbReference>
<evidence type="ECO:0000313" key="1">
    <source>
        <dbReference type="EMBL" id="SFA59036.1"/>
    </source>
</evidence>
<name>A0A1I0U745_9NOCA</name>
<accession>A0A1I0U745</accession>
<proteinExistence type="predicted"/>
<protein>
    <submittedName>
        <fullName evidence="1">Uncharacterized protein</fullName>
    </submittedName>
</protein>
<dbReference type="AlphaFoldDB" id="A0A1I0U745"/>
<gene>
    <name evidence="1" type="ORF">SAMN05444374_11395</name>
</gene>